<accession>A0ABD2K1C6</accession>
<reference evidence="2 3" key="1">
    <citation type="submission" date="2024-10" db="EMBL/GenBank/DDBJ databases">
        <authorList>
            <person name="Kim D."/>
        </authorList>
    </citation>
    <scope>NUCLEOTIDE SEQUENCE [LARGE SCALE GENOMIC DNA]</scope>
    <source>
        <strain evidence="2">BH-2024</strain>
    </source>
</reference>
<feature type="compositionally biased region" description="Basic and acidic residues" evidence="1">
    <location>
        <begin position="136"/>
        <end position="149"/>
    </location>
</feature>
<name>A0ABD2K1C6_9BILA</name>
<gene>
    <name evidence="2" type="ORF">niasHT_029832</name>
</gene>
<feature type="region of interest" description="Disordered" evidence="1">
    <location>
        <begin position="136"/>
        <end position="158"/>
    </location>
</feature>
<keyword evidence="3" id="KW-1185">Reference proteome</keyword>
<dbReference type="AlphaFoldDB" id="A0ABD2K1C6"/>
<organism evidence="2 3">
    <name type="scientific">Heterodera trifolii</name>
    <dbReference type="NCBI Taxonomy" id="157864"/>
    <lineage>
        <taxon>Eukaryota</taxon>
        <taxon>Metazoa</taxon>
        <taxon>Ecdysozoa</taxon>
        <taxon>Nematoda</taxon>
        <taxon>Chromadorea</taxon>
        <taxon>Rhabditida</taxon>
        <taxon>Tylenchina</taxon>
        <taxon>Tylenchomorpha</taxon>
        <taxon>Tylenchoidea</taxon>
        <taxon>Heteroderidae</taxon>
        <taxon>Heteroderinae</taxon>
        <taxon>Heterodera</taxon>
    </lineage>
</organism>
<protein>
    <submittedName>
        <fullName evidence="2">Uncharacterized protein</fullName>
    </submittedName>
</protein>
<evidence type="ECO:0000313" key="2">
    <source>
        <dbReference type="EMBL" id="KAL3096473.1"/>
    </source>
</evidence>
<dbReference type="EMBL" id="JBICBT010000862">
    <property type="protein sequence ID" value="KAL3096473.1"/>
    <property type="molecule type" value="Genomic_DNA"/>
</dbReference>
<comment type="caution">
    <text evidence="2">The sequence shown here is derived from an EMBL/GenBank/DDBJ whole genome shotgun (WGS) entry which is preliminary data.</text>
</comment>
<proteinExistence type="predicted"/>
<evidence type="ECO:0000313" key="3">
    <source>
        <dbReference type="Proteomes" id="UP001620626"/>
    </source>
</evidence>
<dbReference type="Proteomes" id="UP001620626">
    <property type="component" value="Unassembled WGS sequence"/>
</dbReference>
<sequence>MATSSSSAYPPVLFFTQEWTGQQATWSAGGEGDRPNPEPVALRPNYWLKTSRERKPGLGYLQESRWKVKVRVPKGQLADLLLEQFSTPEQVQKMAQGYESAEWEAARMVEHEFVEPDSAVDNRRKRALDAARKIARKREEKEEEKQQQEKEDDGWAAQEKDENGWLTENRAWEQQQAVLGKVSIWRDYFRNGTNSTSAFVYAAGQQINQHDGSIRSKMAKFLMPDNQSWGSGGAFDREGRDAHGRKRTHMSRKQVVGTLERRFDKGMKTLCREFNSIGTEVNYRQLAAHYDDVVSVGAALLIASWPPQKHVWK</sequence>
<evidence type="ECO:0000256" key="1">
    <source>
        <dbReference type="SAM" id="MobiDB-lite"/>
    </source>
</evidence>